<organism evidence="2 3">
    <name type="scientific">Janthinobacterium kumbetense</name>
    <dbReference type="NCBI Taxonomy" id="2950280"/>
    <lineage>
        <taxon>Bacteria</taxon>
        <taxon>Pseudomonadati</taxon>
        <taxon>Pseudomonadota</taxon>
        <taxon>Betaproteobacteria</taxon>
        <taxon>Burkholderiales</taxon>
        <taxon>Oxalobacteraceae</taxon>
        <taxon>Janthinobacterium</taxon>
    </lineage>
</organism>
<dbReference type="CDD" id="cd00761">
    <property type="entry name" value="Glyco_tranf_GTA_type"/>
    <property type="match status" value="1"/>
</dbReference>
<accession>A0ABT0WNG8</accession>
<dbReference type="PANTHER" id="PTHR22916:SF3">
    <property type="entry name" value="UDP-GLCNAC:BETAGAL BETA-1,3-N-ACETYLGLUCOSAMINYLTRANSFERASE-LIKE PROTEIN 1"/>
    <property type="match status" value="1"/>
</dbReference>
<name>A0ABT0WNG8_9BURK</name>
<protein>
    <submittedName>
        <fullName evidence="2">Glycosyltransferase</fullName>
    </submittedName>
</protein>
<evidence type="ECO:0000313" key="2">
    <source>
        <dbReference type="EMBL" id="MCM2565615.1"/>
    </source>
</evidence>
<dbReference type="EMBL" id="JAMQGR010000002">
    <property type="protein sequence ID" value="MCM2565615.1"/>
    <property type="molecule type" value="Genomic_DNA"/>
</dbReference>
<evidence type="ECO:0000259" key="1">
    <source>
        <dbReference type="Pfam" id="PF00535"/>
    </source>
</evidence>
<reference evidence="2 3" key="1">
    <citation type="submission" date="2022-06" db="EMBL/GenBank/DDBJ databases">
        <title>Janthinobacterium kumbetensis sp. nov., isolated from spring water in Turkey.</title>
        <authorList>
            <person name="Inan Bektas K."/>
            <person name="Belduz A.A."/>
            <person name="Canakci S."/>
            <person name="Nalcaoglu A."/>
            <person name="Ceylan E."/>
            <person name="Kati H."/>
        </authorList>
    </citation>
    <scope>NUCLEOTIDE SEQUENCE [LARGE SCALE GENOMIC DNA]</scope>
    <source>
        <strain evidence="2 3">GK</strain>
    </source>
</reference>
<proteinExistence type="predicted"/>
<dbReference type="InterPro" id="IPR001173">
    <property type="entry name" value="Glyco_trans_2-like"/>
</dbReference>
<dbReference type="InterPro" id="IPR029044">
    <property type="entry name" value="Nucleotide-diphossugar_trans"/>
</dbReference>
<gene>
    <name evidence="2" type="ORF">NCG91_08380</name>
</gene>
<dbReference type="SUPFAM" id="SSF53448">
    <property type="entry name" value="Nucleotide-diphospho-sugar transferases"/>
    <property type="match status" value="1"/>
</dbReference>
<keyword evidence="3" id="KW-1185">Reference proteome</keyword>
<comment type="caution">
    <text evidence="2">The sequence shown here is derived from an EMBL/GenBank/DDBJ whole genome shotgun (WGS) entry which is preliminary data.</text>
</comment>
<dbReference type="Gene3D" id="3.90.550.10">
    <property type="entry name" value="Spore Coat Polysaccharide Biosynthesis Protein SpsA, Chain A"/>
    <property type="match status" value="1"/>
</dbReference>
<evidence type="ECO:0000313" key="3">
    <source>
        <dbReference type="Proteomes" id="UP001202243"/>
    </source>
</evidence>
<dbReference type="Pfam" id="PF00535">
    <property type="entry name" value="Glycos_transf_2"/>
    <property type="match status" value="1"/>
</dbReference>
<dbReference type="RefSeq" id="WP_251349367.1">
    <property type="nucleotide sequence ID" value="NZ_JAMQGR010000002.1"/>
</dbReference>
<sequence>MLAGKRQQHIAFVHCEMPLNALGRHFLFVYLKRPAMQPEKPPLVSIVMATYNRSNILGYAIQSALASTVQDWELIIVGDCCTDDTAEVVAAFGDARIRFVNLETNYGEQTGPNNVGVSLARGTYLAFLNHDDLWLPDHLQSSIEVLERTGADLAFGQGLVVLPVGYHMVGALADGVQPYRPWMDVPATLWIMRRELALQIGPWQPSWEVRCWPSQAWLHRVYRAGRPMLAHSRIGAILIQSGSRSNAYLERQHAEHAFWWAHMQDPLNILQAVSTLYGKVGRERLIAPLQSAITAMKALSRRLCYMLGLWPPHPGFWLKYWRKGTFLRELRRRRGLKDMSQR</sequence>
<feature type="domain" description="Glycosyltransferase 2-like" evidence="1">
    <location>
        <begin position="45"/>
        <end position="168"/>
    </location>
</feature>
<dbReference type="PANTHER" id="PTHR22916">
    <property type="entry name" value="GLYCOSYLTRANSFERASE"/>
    <property type="match status" value="1"/>
</dbReference>
<dbReference type="Proteomes" id="UP001202243">
    <property type="component" value="Unassembled WGS sequence"/>
</dbReference>